<evidence type="ECO:0000313" key="2">
    <source>
        <dbReference type="Proteomes" id="UP001497480"/>
    </source>
</evidence>
<protein>
    <submittedName>
        <fullName evidence="1">Uncharacterized protein</fullName>
    </submittedName>
</protein>
<accession>A0AAV1Y3R7</accession>
<dbReference type="Proteomes" id="UP001497480">
    <property type="component" value="Unassembled WGS sequence"/>
</dbReference>
<sequence>MAIVRLFPRERVNLNHTPQALIISTETFCHHKLLSLCVSKFLLGTPSEKMNAIVEAVLVKQCTTFNIGHKGKSALSPETMLKYMDELPTDGRNQMVDQTGKSMA</sequence>
<evidence type="ECO:0000313" key="1">
    <source>
        <dbReference type="EMBL" id="CAL0327779.1"/>
    </source>
</evidence>
<keyword evidence="2" id="KW-1185">Reference proteome</keyword>
<proteinExistence type="predicted"/>
<name>A0AAV1Y3R7_LUPLU</name>
<dbReference type="AlphaFoldDB" id="A0AAV1Y3R7"/>
<gene>
    <name evidence="1" type="ORF">LLUT_LOCUS28839</name>
</gene>
<reference evidence="1 2" key="1">
    <citation type="submission" date="2024-03" db="EMBL/GenBank/DDBJ databases">
        <authorList>
            <person name="Martinez-Hernandez J."/>
        </authorList>
    </citation>
    <scope>NUCLEOTIDE SEQUENCE [LARGE SCALE GENOMIC DNA]</scope>
</reference>
<dbReference type="EMBL" id="CAXHTB010000020">
    <property type="protein sequence ID" value="CAL0327779.1"/>
    <property type="molecule type" value="Genomic_DNA"/>
</dbReference>
<organism evidence="1 2">
    <name type="scientific">Lupinus luteus</name>
    <name type="common">European yellow lupine</name>
    <dbReference type="NCBI Taxonomy" id="3873"/>
    <lineage>
        <taxon>Eukaryota</taxon>
        <taxon>Viridiplantae</taxon>
        <taxon>Streptophyta</taxon>
        <taxon>Embryophyta</taxon>
        <taxon>Tracheophyta</taxon>
        <taxon>Spermatophyta</taxon>
        <taxon>Magnoliopsida</taxon>
        <taxon>eudicotyledons</taxon>
        <taxon>Gunneridae</taxon>
        <taxon>Pentapetalae</taxon>
        <taxon>rosids</taxon>
        <taxon>fabids</taxon>
        <taxon>Fabales</taxon>
        <taxon>Fabaceae</taxon>
        <taxon>Papilionoideae</taxon>
        <taxon>50 kb inversion clade</taxon>
        <taxon>genistoids sensu lato</taxon>
        <taxon>core genistoids</taxon>
        <taxon>Genisteae</taxon>
        <taxon>Lupinus</taxon>
    </lineage>
</organism>
<comment type="caution">
    <text evidence="1">The sequence shown here is derived from an EMBL/GenBank/DDBJ whole genome shotgun (WGS) entry which is preliminary data.</text>
</comment>